<keyword evidence="1" id="KW-0732">Signal</keyword>
<dbReference type="Proteomes" id="UP000010297">
    <property type="component" value="Unassembled WGS sequence"/>
</dbReference>
<gene>
    <name evidence="2" type="primary">elfG</name>
    <name evidence="2" type="ORF">EH105704_03_00040</name>
</gene>
<dbReference type="AlphaFoldDB" id="H5V0J2"/>
<feature type="signal peptide" evidence="1">
    <location>
        <begin position="1"/>
        <end position="32"/>
    </location>
</feature>
<feature type="chain" id="PRO_5003599425" evidence="1">
    <location>
        <begin position="33"/>
        <end position="239"/>
    </location>
</feature>
<evidence type="ECO:0000313" key="2">
    <source>
        <dbReference type="EMBL" id="GAB51500.1"/>
    </source>
</evidence>
<reference evidence="2 3" key="1">
    <citation type="submission" date="2012-02" db="EMBL/GenBank/DDBJ databases">
        <title>Whole genome shotgun sequence of Escherichia hermannii NBRC 105704.</title>
        <authorList>
            <person name="Yoshida I."/>
            <person name="Hosoyama A."/>
            <person name="Tsuchikane K."/>
            <person name="Katsumata H."/>
            <person name="Yamazaki S."/>
            <person name="Fujita N."/>
        </authorList>
    </citation>
    <scope>NUCLEOTIDE SEQUENCE [LARGE SCALE GENOMIC DNA]</scope>
    <source>
        <strain evidence="2 3">NBRC 105704</strain>
    </source>
</reference>
<dbReference type="EMBL" id="BAFF01000003">
    <property type="protein sequence ID" value="GAB51500.1"/>
    <property type="molecule type" value="Genomic_DNA"/>
</dbReference>
<sequence>MPSMTAGVKLMKKFYLLALILGALMMASTAGAATGYCLPKNGPATFTADATTTIDAMDNVVGRTKRIPFGGSSFQYSAQCDCDDTDQATLGNFYKADYLMASEKIGNNTFVVLNESLQLAVMIHVANYSEDLAVPFTDVWNKNSHRGCSVSVFSTGGNGSLVFRISKPFKGKMIIPATPVAAIFGTVREGQYSPEPMSRVYISGTITVPQSCELNAGGIVSVDYGTIIANTFRQKGQKP</sequence>
<keyword evidence="3" id="KW-1185">Reference proteome</keyword>
<name>H5V0J2_ATLHE</name>
<organism evidence="2 3">
    <name type="scientific">Atlantibacter hermannii NBRC 105704</name>
    <dbReference type="NCBI Taxonomy" id="1115512"/>
    <lineage>
        <taxon>Bacteria</taxon>
        <taxon>Pseudomonadati</taxon>
        <taxon>Pseudomonadota</taxon>
        <taxon>Gammaproteobacteria</taxon>
        <taxon>Enterobacterales</taxon>
        <taxon>Enterobacteriaceae</taxon>
        <taxon>Atlantibacter</taxon>
    </lineage>
</organism>
<proteinExistence type="predicted"/>
<comment type="caution">
    <text evidence="2">The sequence shown here is derived from an EMBL/GenBank/DDBJ whole genome shotgun (WGS) entry which is preliminary data.</text>
</comment>
<evidence type="ECO:0000313" key="3">
    <source>
        <dbReference type="Proteomes" id="UP000010297"/>
    </source>
</evidence>
<dbReference type="eggNOG" id="COG3539">
    <property type="taxonomic scope" value="Bacteria"/>
</dbReference>
<protein>
    <submittedName>
        <fullName evidence="2">Putative fimbrial-like protein ElfG</fullName>
    </submittedName>
</protein>
<evidence type="ECO:0000256" key="1">
    <source>
        <dbReference type="SAM" id="SignalP"/>
    </source>
</evidence>
<accession>H5V0J2</accession>